<feature type="transmembrane region" description="Helical" evidence="1">
    <location>
        <begin position="48"/>
        <end position="68"/>
    </location>
</feature>
<dbReference type="EMBL" id="VATY01000003">
    <property type="protein sequence ID" value="TMM56099.1"/>
    <property type="molecule type" value="Genomic_DNA"/>
</dbReference>
<dbReference type="Proteomes" id="UP000310314">
    <property type="component" value="Unassembled WGS sequence"/>
</dbReference>
<keyword evidence="1" id="KW-0472">Membrane</keyword>
<protein>
    <submittedName>
        <fullName evidence="2">Uncharacterized protein</fullName>
    </submittedName>
</protein>
<feature type="transmembrane region" description="Helical" evidence="1">
    <location>
        <begin position="6"/>
        <end position="27"/>
    </location>
</feature>
<evidence type="ECO:0000313" key="2">
    <source>
        <dbReference type="EMBL" id="TMM56099.1"/>
    </source>
</evidence>
<feature type="transmembrane region" description="Helical" evidence="1">
    <location>
        <begin position="108"/>
        <end position="127"/>
    </location>
</feature>
<evidence type="ECO:0000313" key="3">
    <source>
        <dbReference type="Proteomes" id="UP000310314"/>
    </source>
</evidence>
<comment type="caution">
    <text evidence="2">The sequence shown here is derived from an EMBL/GenBank/DDBJ whole genome shotgun (WGS) entry which is preliminary data.</text>
</comment>
<dbReference type="RefSeq" id="WP_138658967.1">
    <property type="nucleotide sequence ID" value="NZ_VATY01000003.1"/>
</dbReference>
<sequence length="132" mass="15323">MNTILIIANVLVLFTFIIHTFGGDGSYRKIEPKPDSPKRLRIFWTMGRGAFHIVSIDFLFATIGLALINFTDYFEEPRLLLYLLALYFLGYGIAFLFTLIISKKFSNIYLKMWQWLLMLVIAGLIYWGNSIL</sequence>
<keyword evidence="1" id="KW-1133">Transmembrane helix</keyword>
<organism evidence="2 3">
    <name type="scientific">Maribacter algarum</name>
    <name type="common">ex Zhang et al. 2020</name>
    <dbReference type="NCBI Taxonomy" id="2578118"/>
    <lineage>
        <taxon>Bacteria</taxon>
        <taxon>Pseudomonadati</taxon>
        <taxon>Bacteroidota</taxon>
        <taxon>Flavobacteriia</taxon>
        <taxon>Flavobacteriales</taxon>
        <taxon>Flavobacteriaceae</taxon>
        <taxon>Maribacter</taxon>
    </lineage>
</organism>
<proteinExistence type="predicted"/>
<evidence type="ECO:0000256" key="1">
    <source>
        <dbReference type="SAM" id="Phobius"/>
    </source>
</evidence>
<dbReference type="AlphaFoldDB" id="A0A5S3PNN4"/>
<accession>A0A5S3PNN4</accession>
<reference evidence="2 3" key="1">
    <citation type="submission" date="2019-05" db="EMBL/GenBank/DDBJ databases">
        <authorList>
            <person name="Zhang J.-Y."/>
            <person name="Feg X."/>
            <person name="Du Z.-J."/>
        </authorList>
    </citation>
    <scope>NUCLEOTIDE SEQUENCE [LARGE SCALE GENOMIC DNA]</scope>
    <source>
        <strain evidence="2 3">RZ26</strain>
    </source>
</reference>
<name>A0A5S3PNN4_9FLAO</name>
<keyword evidence="3" id="KW-1185">Reference proteome</keyword>
<gene>
    <name evidence="2" type="ORF">FEE95_15820</name>
</gene>
<dbReference type="OrthoDB" id="982650at2"/>
<keyword evidence="1" id="KW-0812">Transmembrane</keyword>
<feature type="transmembrane region" description="Helical" evidence="1">
    <location>
        <begin position="80"/>
        <end position="101"/>
    </location>
</feature>